<feature type="compositionally biased region" description="Polar residues" evidence="1">
    <location>
        <begin position="36"/>
        <end position="50"/>
    </location>
</feature>
<dbReference type="EMBL" id="JAVRRJ010000003">
    <property type="protein sequence ID" value="KAK5086926.1"/>
    <property type="molecule type" value="Genomic_DNA"/>
</dbReference>
<organism evidence="2 3">
    <name type="scientific">Lithohypha guttulata</name>
    <dbReference type="NCBI Taxonomy" id="1690604"/>
    <lineage>
        <taxon>Eukaryota</taxon>
        <taxon>Fungi</taxon>
        <taxon>Dikarya</taxon>
        <taxon>Ascomycota</taxon>
        <taxon>Pezizomycotina</taxon>
        <taxon>Eurotiomycetes</taxon>
        <taxon>Chaetothyriomycetidae</taxon>
        <taxon>Chaetothyriales</taxon>
        <taxon>Trichomeriaceae</taxon>
        <taxon>Lithohypha</taxon>
    </lineage>
</organism>
<feature type="compositionally biased region" description="Polar residues" evidence="1">
    <location>
        <begin position="81"/>
        <end position="97"/>
    </location>
</feature>
<comment type="caution">
    <text evidence="2">The sequence shown here is derived from an EMBL/GenBank/DDBJ whole genome shotgun (WGS) entry which is preliminary data.</text>
</comment>
<dbReference type="Proteomes" id="UP001309876">
    <property type="component" value="Unassembled WGS sequence"/>
</dbReference>
<feature type="region of interest" description="Disordered" evidence="1">
    <location>
        <begin position="235"/>
        <end position="261"/>
    </location>
</feature>
<feature type="region of interest" description="Disordered" evidence="1">
    <location>
        <begin position="30"/>
        <end position="107"/>
    </location>
</feature>
<evidence type="ECO:0000313" key="3">
    <source>
        <dbReference type="Proteomes" id="UP001309876"/>
    </source>
</evidence>
<reference evidence="2 3" key="1">
    <citation type="submission" date="2023-08" db="EMBL/GenBank/DDBJ databases">
        <title>Black Yeasts Isolated from many extreme environments.</title>
        <authorList>
            <person name="Coleine C."/>
            <person name="Stajich J.E."/>
            <person name="Selbmann L."/>
        </authorList>
    </citation>
    <scope>NUCLEOTIDE SEQUENCE [LARGE SCALE GENOMIC DNA]</scope>
    <source>
        <strain evidence="2 3">CCFEE 5910</strain>
    </source>
</reference>
<feature type="compositionally biased region" description="Basic and acidic residues" evidence="1">
    <location>
        <begin position="98"/>
        <end position="107"/>
    </location>
</feature>
<sequence length="281" mass="31683">MDQSRRSQVGGCIRPNCRECKKEALARAIADKNASETDSSEITQSLSTAPTPRWPPHDVPETIIENHNSSLQADTSRRVSENTTLASNTQLPGTSSSKDNDSIGERTVPKSEYDALLRRYEALQYKQSKIEQQLKANEVLASNKRSSILLTEQSETVAIGYYEMTESTTLDFSPKRKSSATALVVDRLGFEFARLGRKIKDIKPSQKVTKLVDRSRELRRRVSVLRHVPRRQNALSSRARKLVTEGDAAERPERQRGEEEDLVREMEALTLSAPLIRSWTN</sequence>
<accession>A0AAN7YHD1</accession>
<keyword evidence="3" id="KW-1185">Reference proteome</keyword>
<gene>
    <name evidence="2" type="ORF">LTR05_004097</name>
</gene>
<feature type="compositionally biased region" description="Polar residues" evidence="1">
    <location>
        <begin position="65"/>
        <end position="74"/>
    </location>
</feature>
<name>A0AAN7YHD1_9EURO</name>
<evidence type="ECO:0000313" key="2">
    <source>
        <dbReference type="EMBL" id="KAK5086926.1"/>
    </source>
</evidence>
<dbReference type="AlphaFoldDB" id="A0AAN7YHD1"/>
<protein>
    <submittedName>
        <fullName evidence="2">Uncharacterized protein</fullName>
    </submittedName>
</protein>
<feature type="compositionally biased region" description="Basic and acidic residues" evidence="1">
    <location>
        <begin position="242"/>
        <end position="261"/>
    </location>
</feature>
<evidence type="ECO:0000256" key="1">
    <source>
        <dbReference type="SAM" id="MobiDB-lite"/>
    </source>
</evidence>
<proteinExistence type="predicted"/>